<name>A0AA35VAB8_LACSI</name>
<dbReference type="GO" id="GO:0005524">
    <property type="term" value="F:ATP binding"/>
    <property type="evidence" value="ECO:0007669"/>
    <property type="project" value="InterPro"/>
</dbReference>
<protein>
    <submittedName>
        <fullName evidence="3">Uncharacterized protein</fullName>
    </submittedName>
</protein>
<dbReference type="InterPro" id="IPR020568">
    <property type="entry name" value="Ribosomal_Su5_D2-typ_SF"/>
</dbReference>
<dbReference type="Proteomes" id="UP001177003">
    <property type="component" value="Chromosome 1"/>
</dbReference>
<evidence type="ECO:0000313" key="4">
    <source>
        <dbReference type="Proteomes" id="UP001177003"/>
    </source>
</evidence>
<dbReference type="GO" id="GO:0051082">
    <property type="term" value="F:unfolded protein binding"/>
    <property type="evidence" value="ECO:0007669"/>
    <property type="project" value="InterPro"/>
</dbReference>
<dbReference type="SUPFAM" id="SSF54211">
    <property type="entry name" value="Ribosomal protein S5 domain 2-like"/>
    <property type="match status" value="1"/>
</dbReference>
<dbReference type="Pfam" id="PF00183">
    <property type="entry name" value="HSP90"/>
    <property type="match status" value="1"/>
</dbReference>
<evidence type="ECO:0000256" key="1">
    <source>
        <dbReference type="ARBA" id="ARBA00008239"/>
    </source>
</evidence>
<comment type="similarity">
    <text evidence="1">Belongs to the heat shock protein 90 family.</text>
</comment>
<dbReference type="Gene3D" id="3.30.230.80">
    <property type="match status" value="1"/>
</dbReference>
<gene>
    <name evidence="3" type="ORF">LSALG_LOCUS10206</name>
</gene>
<evidence type="ECO:0000313" key="3">
    <source>
        <dbReference type="EMBL" id="CAI9269856.1"/>
    </source>
</evidence>
<organism evidence="3 4">
    <name type="scientific">Lactuca saligna</name>
    <name type="common">Willowleaf lettuce</name>
    <dbReference type="NCBI Taxonomy" id="75948"/>
    <lineage>
        <taxon>Eukaryota</taxon>
        <taxon>Viridiplantae</taxon>
        <taxon>Streptophyta</taxon>
        <taxon>Embryophyta</taxon>
        <taxon>Tracheophyta</taxon>
        <taxon>Spermatophyta</taxon>
        <taxon>Magnoliopsida</taxon>
        <taxon>eudicotyledons</taxon>
        <taxon>Gunneridae</taxon>
        <taxon>Pentapetalae</taxon>
        <taxon>asterids</taxon>
        <taxon>campanulids</taxon>
        <taxon>Asterales</taxon>
        <taxon>Asteraceae</taxon>
        <taxon>Cichorioideae</taxon>
        <taxon>Cichorieae</taxon>
        <taxon>Lactucinae</taxon>
        <taxon>Lactuca</taxon>
    </lineage>
</organism>
<keyword evidence="2" id="KW-0143">Chaperone</keyword>
<dbReference type="InterPro" id="IPR001404">
    <property type="entry name" value="Hsp90_fam"/>
</dbReference>
<dbReference type="PANTHER" id="PTHR11528">
    <property type="entry name" value="HEAT SHOCK PROTEIN 90 FAMILY MEMBER"/>
    <property type="match status" value="1"/>
</dbReference>
<keyword evidence="4" id="KW-1185">Reference proteome</keyword>
<dbReference type="GO" id="GO:0016887">
    <property type="term" value="F:ATP hydrolysis activity"/>
    <property type="evidence" value="ECO:0007669"/>
    <property type="project" value="InterPro"/>
</dbReference>
<reference evidence="3" key="1">
    <citation type="submission" date="2023-04" db="EMBL/GenBank/DDBJ databases">
        <authorList>
            <person name="Vijverberg K."/>
            <person name="Xiong W."/>
            <person name="Schranz E."/>
        </authorList>
    </citation>
    <scope>NUCLEOTIDE SEQUENCE</scope>
</reference>
<accession>A0AA35VAB8</accession>
<proteinExistence type="inferred from homology"/>
<dbReference type="EMBL" id="OX465077">
    <property type="protein sequence ID" value="CAI9269856.1"/>
    <property type="molecule type" value="Genomic_DNA"/>
</dbReference>
<sequence length="200" mass="22520">MHTTKSHMRRVFIMNDCNELMQKYLGPLGNVVDSYDLPVNNSHERLHRNKILQVIKKKHIEMFSKIAENKKDGEAVVISNERNSASGRTSHSRFMEEGSCSEVHLLGWGIAKALVMFKKDDGSSFHYLPPCLIIHENGKTDEAVKLIMGAMEQVGGIYMVIGVVVADHGKTDGKKKRPPERIWVSCINSIHLEEKVVLLG</sequence>
<evidence type="ECO:0000256" key="2">
    <source>
        <dbReference type="ARBA" id="ARBA00023186"/>
    </source>
</evidence>
<dbReference type="GO" id="GO:0140662">
    <property type="term" value="F:ATP-dependent protein folding chaperone"/>
    <property type="evidence" value="ECO:0007669"/>
    <property type="project" value="InterPro"/>
</dbReference>
<dbReference type="AlphaFoldDB" id="A0AA35VAB8"/>